<dbReference type="InterPro" id="IPR042185">
    <property type="entry name" value="Serpin_sf_2"/>
</dbReference>
<dbReference type="GO" id="GO:0061044">
    <property type="term" value="P:negative regulation of vascular wound healing"/>
    <property type="evidence" value="ECO:0007669"/>
    <property type="project" value="TreeGrafter"/>
</dbReference>
<feature type="region of interest" description="Disordered" evidence="6">
    <location>
        <begin position="1"/>
        <end position="25"/>
    </location>
</feature>
<dbReference type="AlphaFoldDB" id="A0A401RUM1"/>
<dbReference type="Pfam" id="PF00079">
    <property type="entry name" value="Serpin"/>
    <property type="match status" value="1"/>
</dbReference>
<comment type="caution">
    <text evidence="8">The sequence shown here is derived from an EMBL/GenBank/DDBJ whole genome shotgun (WGS) entry which is preliminary data.</text>
</comment>
<dbReference type="PANTHER" id="PTHR11461">
    <property type="entry name" value="SERINE PROTEASE INHIBITOR, SERPIN"/>
    <property type="match status" value="1"/>
</dbReference>
<dbReference type="InterPro" id="IPR000215">
    <property type="entry name" value="Serpin_fam"/>
</dbReference>
<dbReference type="Gene3D" id="3.30.497.10">
    <property type="entry name" value="Antithrombin, subunit I, domain 2"/>
    <property type="match status" value="1"/>
</dbReference>
<evidence type="ECO:0000256" key="3">
    <source>
        <dbReference type="ARBA" id="ARBA00043166"/>
    </source>
</evidence>
<dbReference type="GO" id="GO:0005615">
    <property type="term" value="C:extracellular space"/>
    <property type="evidence" value="ECO:0007669"/>
    <property type="project" value="InterPro"/>
</dbReference>
<evidence type="ECO:0000256" key="1">
    <source>
        <dbReference type="ARBA" id="ARBA00040523"/>
    </source>
</evidence>
<dbReference type="OrthoDB" id="8179360at2759"/>
<protein>
    <recommendedName>
        <fullName evidence="1">Plasminogen activator inhibitor 1</fullName>
    </recommendedName>
    <alternativeName>
        <fullName evidence="2">Endothelial plasminogen activator inhibitor</fullName>
    </alternativeName>
    <alternativeName>
        <fullName evidence="3">Serpin E1</fullName>
    </alternativeName>
</protein>
<dbReference type="InterPro" id="IPR036186">
    <property type="entry name" value="Serpin_sf"/>
</dbReference>
<dbReference type="InterPro" id="IPR023795">
    <property type="entry name" value="Serpin_CS"/>
</dbReference>
<name>A0A401RUM1_CHIPU</name>
<feature type="compositionally biased region" description="Basic and acidic residues" evidence="6">
    <location>
        <begin position="1"/>
        <end position="20"/>
    </location>
</feature>
<dbReference type="EMBL" id="BEZZ01002496">
    <property type="protein sequence ID" value="GCC21822.1"/>
    <property type="molecule type" value="Genomic_DNA"/>
</dbReference>
<evidence type="ECO:0000259" key="7">
    <source>
        <dbReference type="SMART" id="SM00093"/>
    </source>
</evidence>
<gene>
    <name evidence="8" type="ORF">chiPu_0020290</name>
</gene>
<dbReference type="Proteomes" id="UP000287033">
    <property type="component" value="Unassembled WGS sequence"/>
</dbReference>
<dbReference type="OMA" id="QHKQTGA"/>
<evidence type="ECO:0000256" key="6">
    <source>
        <dbReference type="SAM" id="MobiDB-lite"/>
    </source>
</evidence>
<dbReference type="PROSITE" id="PS00284">
    <property type="entry name" value="SERPIN"/>
    <property type="match status" value="1"/>
</dbReference>
<dbReference type="InterPro" id="IPR023796">
    <property type="entry name" value="Serpin_dom"/>
</dbReference>
<feature type="domain" description="Serpin" evidence="7">
    <location>
        <begin position="69"/>
        <end position="432"/>
    </location>
</feature>
<evidence type="ECO:0000256" key="2">
    <source>
        <dbReference type="ARBA" id="ARBA00041825"/>
    </source>
</evidence>
<comment type="subunit">
    <text evidence="4">Forms a heterodimer with TMPRSS7. Interacts with VTN. Binds LRP1B; binding is followed by internalization and degradation. Interacts with PPP1CB. In complex with PLAU/uPA, interacts with PLAUR/uPAR. Interacts with SORL1 and LRP1, either alone or in complex with PLAU; these interactions are abolished in the presence of LRPAP1/RAP. The ternary complex composed of PLAUR-PLAU-PAI1 also interacts with SORL1. Interacts with PLAT/tPA. Also interacts with SORL1, when complexed to PLAT/tPA.</text>
</comment>
<dbReference type="SUPFAM" id="SSF56574">
    <property type="entry name" value="Serpins"/>
    <property type="match status" value="1"/>
</dbReference>
<evidence type="ECO:0000256" key="5">
    <source>
        <dbReference type="RuleBase" id="RU000411"/>
    </source>
</evidence>
<dbReference type="InterPro" id="IPR042178">
    <property type="entry name" value="Serpin_sf_1"/>
</dbReference>
<evidence type="ECO:0000313" key="9">
    <source>
        <dbReference type="Proteomes" id="UP000287033"/>
    </source>
</evidence>
<evidence type="ECO:0000256" key="4">
    <source>
        <dbReference type="ARBA" id="ARBA00066062"/>
    </source>
</evidence>
<dbReference type="SMART" id="SM00093">
    <property type="entry name" value="SERPIN"/>
    <property type="match status" value="1"/>
</dbReference>
<dbReference type="PANTHER" id="PTHR11461:SF49">
    <property type="entry name" value="PLASMINOGEN ACTIVATOR INHIBITOR 1"/>
    <property type="match status" value="1"/>
</dbReference>
<keyword evidence="9" id="KW-1185">Reference proteome</keyword>
<dbReference type="Gene3D" id="2.30.39.10">
    <property type="entry name" value="Alpha-1-antitrypsin, domain 1"/>
    <property type="match status" value="1"/>
</dbReference>
<dbReference type="GO" id="GO:0010757">
    <property type="term" value="P:negative regulation of plasminogen activation"/>
    <property type="evidence" value="ECO:0007669"/>
    <property type="project" value="TreeGrafter"/>
</dbReference>
<sequence>MKPLTEEMVSRRDSANREQDSTACQPRETAMISRPSLQFLVTFLLAAAVNVCQATAGPPVSKLGTDFGIRLFREVAASAGERNVVLSPYGATALMGIAQLGAAGNTLKQLWSTMGYQLKDKGVPLALRHLQKDLTAKSNRDIVYSANSVFIQRNMQLPNAYLKNYRRAFNGWPKQIYFQDATMATYLINKWVEIQTRGMIPKFLRPDVLDPVLTRMVLINAVYFKGLWKLPFPIEATHQRVFYKEDGTKILVPMMSQSAKLNASEFVTPSGVDYDVIELPYHGETLSMYIVAPFHKNVPLSALTDIITASLVDEWAQSLETVKRQLVLPKFSLESEVDLRKPLMALGITDIFNARKADFSKISTSEQLFVAKTLQKVKVEVNESGTKASAASAAILYERMAPFEVVIDRPFLFLVRHNPTGTILFLGQVMEP</sequence>
<reference evidence="8 9" key="1">
    <citation type="journal article" date="2018" name="Nat. Ecol. Evol.">
        <title>Shark genomes provide insights into elasmobranch evolution and the origin of vertebrates.</title>
        <authorList>
            <person name="Hara Y"/>
            <person name="Yamaguchi K"/>
            <person name="Onimaru K"/>
            <person name="Kadota M"/>
            <person name="Koyanagi M"/>
            <person name="Keeley SD"/>
            <person name="Tatsumi K"/>
            <person name="Tanaka K"/>
            <person name="Motone F"/>
            <person name="Kageyama Y"/>
            <person name="Nozu R"/>
            <person name="Adachi N"/>
            <person name="Nishimura O"/>
            <person name="Nakagawa R"/>
            <person name="Tanegashima C"/>
            <person name="Kiyatake I"/>
            <person name="Matsumoto R"/>
            <person name="Murakumo K"/>
            <person name="Nishida K"/>
            <person name="Terakita A"/>
            <person name="Kuratani S"/>
            <person name="Sato K"/>
            <person name="Hyodo S Kuraku.S."/>
        </authorList>
    </citation>
    <scope>NUCLEOTIDE SEQUENCE [LARGE SCALE GENOMIC DNA]</scope>
</reference>
<proteinExistence type="inferred from homology"/>
<evidence type="ECO:0000313" key="8">
    <source>
        <dbReference type="EMBL" id="GCC21822.1"/>
    </source>
</evidence>
<comment type="similarity">
    <text evidence="5">Belongs to the serpin family.</text>
</comment>
<dbReference type="STRING" id="137246.A0A401RUM1"/>
<organism evidence="8 9">
    <name type="scientific">Chiloscyllium punctatum</name>
    <name type="common">Brownbanded bambooshark</name>
    <name type="synonym">Hemiscyllium punctatum</name>
    <dbReference type="NCBI Taxonomy" id="137246"/>
    <lineage>
        <taxon>Eukaryota</taxon>
        <taxon>Metazoa</taxon>
        <taxon>Chordata</taxon>
        <taxon>Craniata</taxon>
        <taxon>Vertebrata</taxon>
        <taxon>Chondrichthyes</taxon>
        <taxon>Elasmobranchii</taxon>
        <taxon>Galeomorphii</taxon>
        <taxon>Galeoidea</taxon>
        <taxon>Orectolobiformes</taxon>
        <taxon>Hemiscylliidae</taxon>
        <taxon>Chiloscyllium</taxon>
    </lineage>
</organism>
<accession>A0A401RUM1</accession>
<dbReference type="GO" id="GO:0004867">
    <property type="term" value="F:serine-type endopeptidase inhibitor activity"/>
    <property type="evidence" value="ECO:0007669"/>
    <property type="project" value="InterPro"/>
</dbReference>